<protein>
    <submittedName>
        <fullName evidence="1">Uncharacterized protein</fullName>
    </submittedName>
</protein>
<dbReference type="RefSeq" id="WP_179383999.1">
    <property type="nucleotide sequence ID" value="NZ_CP157804.1"/>
</dbReference>
<dbReference type="AlphaFoldDB" id="A0AAU7MWD8"/>
<gene>
    <name evidence="1" type="ORF">ABNE31_13070</name>
</gene>
<evidence type="ECO:0000313" key="1">
    <source>
        <dbReference type="EMBL" id="XBQ22527.1"/>
    </source>
</evidence>
<dbReference type="EMBL" id="CP157804">
    <property type="protein sequence ID" value="XBQ22527.1"/>
    <property type="molecule type" value="Genomic_DNA"/>
</dbReference>
<reference evidence="1" key="1">
    <citation type="submission" date="2024-05" db="EMBL/GenBank/DDBJ databases">
        <title>Draft Genome Sequences of Flagellimonas sp. MMG031 and Marinobacter sp. MMG032 Isolated from the dinoflagellate Symbiodinium pilosum.</title>
        <authorList>
            <person name="Shikuma N.J."/>
            <person name="Farrell M.V."/>
        </authorList>
    </citation>
    <scope>NUCLEOTIDE SEQUENCE</scope>
    <source>
        <strain evidence="1">MMG031</strain>
    </source>
</reference>
<organism evidence="1">
    <name type="scientific">Flagellimonas sp. MMG031</name>
    <dbReference type="NCBI Taxonomy" id="3158549"/>
    <lineage>
        <taxon>Bacteria</taxon>
        <taxon>Pseudomonadati</taxon>
        <taxon>Bacteroidota</taxon>
        <taxon>Flavobacteriia</taxon>
        <taxon>Flavobacteriales</taxon>
        <taxon>Flavobacteriaceae</taxon>
        <taxon>Flagellimonas</taxon>
    </lineage>
</organism>
<sequence>MKKAFIKYLFPLVVLLVSGFVNLYADSQENIPAEDACYLQTLENQHSSETLHSLELGLEKRYCTEIDVEEQEEREEEVASHGFSIKYGKSFAAHEFAASWGQLFLESNTNYGLSRPKSASSIKKHVRFQVFRI</sequence>
<proteinExistence type="predicted"/>
<dbReference type="KEGG" id="fld:ABNE31_13070"/>
<name>A0AAU7MWD8_9FLAO</name>
<accession>A0AAU7MWD8</accession>